<evidence type="ECO:0000313" key="1">
    <source>
        <dbReference type="EMBL" id="CAI9947499.1"/>
    </source>
</evidence>
<accession>A0AA86UAA6</accession>
<dbReference type="EMBL" id="CAXDID020000145">
    <property type="protein sequence ID" value="CAL6040432.1"/>
    <property type="molecule type" value="Genomic_DNA"/>
</dbReference>
<dbReference type="AlphaFoldDB" id="A0AA86UAA6"/>
<gene>
    <name evidence="1" type="ORF">HINF_LOCUS35144</name>
    <name evidence="2" type="ORF">HINF_LOCUS38333</name>
</gene>
<dbReference type="Proteomes" id="UP001642409">
    <property type="component" value="Unassembled WGS sequence"/>
</dbReference>
<evidence type="ECO:0000313" key="3">
    <source>
        <dbReference type="Proteomes" id="UP001642409"/>
    </source>
</evidence>
<proteinExistence type="predicted"/>
<reference evidence="2 3" key="2">
    <citation type="submission" date="2024-07" db="EMBL/GenBank/DDBJ databases">
        <authorList>
            <person name="Akdeniz Z."/>
        </authorList>
    </citation>
    <scope>NUCLEOTIDE SEQUENCE [LARGE SCALE GENOMIC DNA]</scope>
</reference>
<dbReference type="EMBL" id="CATOUU010000776">
    <property type="protein sequence ID" value="CAI9947499.1"/>
    <property type="molecule type" value="Genomic_DNA"/>
</dbReference>
<name>A0AA86UAA6_9EUKA</name>
<evidence type="ECO:0000313" key="2">
    <source>
        <dbReference type="EMBL" id="CAL6040432.1"/>
    </source>
</evidence>
<keyword evidence="3" id="KW-1185">Reference proteome</keyword>
<reference evidence="1" key="1">
    <citation type="submission" date="2023-06" db="EMBL/GenBank/DDBJ databases">
        <authorList>
            <person name="Kurt Z."/>
        </authorList>
    </citation>
    <scope>NUCLEOTIDE SEQUENCE</scope>
</reference>
<sequence>MSIDFLPSQFHMSTELFNELQIKLTTFIQRTDPKLNKIQLPLIPIFKRILAYLQNINEQPNEIFELPEISSYQNQICIDILSQSTLRQAIDMVFMLKQFQPILDQTPFQQRLTYDEFKHFQLFTSQSELLDKLKYEYNLIKRVTISKQQLQYIVSLNYSRDTYYYNELSKFIKLTDQHQSLKLIDTNTFMSNLTNIVNQQFTIEQYNDMMNFIEETPYNKLQQIIPSMDSIQIIRDDNFANDIIKEYVKVLNNCKFILNNAGKININLYRAASQTIPIAIYKSLQILIMYPDQYQIAGCLLYTFYIPIVYVNENDIKADTLIITPEFQDLHLKFQGQNIHQIVLKSDIPSAIVHHIDSNEFHNESDNLVLITVTEDEVQYFKQMRPEIKQLTPHVKHQMIHRMLNSEYSERCDMFHLNCINLAVFNSKNSYYKRYVANWLNNPEQTLYEYVNSGSADIHFDIDEFIKYISNQLD</sequence>
<protein>
    <submittedName>
        <fullName evidence="2">Hypothetical_protein</fullName>
    </submittedName>
</protein>
<organism evidence="1">
    <name type="scientific">Hexamita inflata</name>
    <dbReference type="NCBI Taxonomy" id="28002"/>
    <lineage>
        <taxon>Eukaryota</taxon>
        <taxon>Metamonada</taxon>
        <taxon>Diplomonadida</taxon>
        <taxon>Hexamitidae</taxon>
        <taxon>Hexamitinae</taxon>
        <taxon>Hexamita</taxon>
    </lineage>
</organism>
<comment type="caution">
    <text evidence="1">The sequence shown here is derived from an EMBL/GenBank/DDBJ whole genome shotgun (WGS) entry which is preliminary data.</text>
</comment>